<protein>
    <submittedName>
        <fullName evidence="1">Transposase</fullName>
    </submittedName>
</protein>
<name>A0A836MDD7_GLAPU</name>
<dbReference type="EMBL" id="JDSN01000022">
    <property type="protein sequence ID" value="KDB47201.1"/>
    <property type="molecule type" value="Genomic_DNA"/>
</dbReference>
<accession>A0A836MDD7</accession>
<reference evidence="1 2" key="1">
    <citation type="submission" date="2014-02" db="EMBL/GenBank/DDBJ databases">
        <title>Comparative genomics of Haemophilus parasuis isolated from pig lungs.</title>
        <authorList>
            <person name="Kittichotirat W."/>
            <person name="Bumgarner R.E."/>
            <person name="Lawrence P."/>
        </authorList>
    </citation>
    <scope>NUCLEOTIDE SEQUENCE [LARGE SCALE GENOMIC DNA]</scope>
    <source>
        <strain evidence="1 2">HPS9</strain>
    </source>
</reference>
<dbReference type="AlphaFoldDB" id="A0A836MDD7"/>
<sequence>MLKSFRQYIDSEWIFIDSSVIKAHQHATGASGQNPQAIGKSVAGNSTKIHLAVDSCGNPIDFVLTGGL</sequence>
<organism evidence="1 2">
    <name type="scientific">Glaesserella parasuis HPS9</name>
    <dbReference type="NCBI Taxonomy" id="1450513"/>
    <lineage>
        <taxon>Bacteria</taxon>
        <taxon>Pseudomonadati</taxon>
        <taxon>Pseudomonadota</taxon>
        <taxon>Gammaproteobacteria</taxon>
        <taxon>Pasteurellales</taxon>
        <taxon>Pasteurellaceae</taxon>
        <taxon>Glaesserella</taxon>
    </lineage>
</organism>
<gene>
    <name evidence="1" type="ORF">HPS9_02380</name>
</gene>
<evidence type="ECO:0000313" key="1">
    <source>
        <dbReference type="EMBL" id="KDB47201.1"/>
    </source>
</evidence>
<evidence type="ECO:0000313" key="2">
    <source>
        <dbReference type="Proteomes" id="UP000027441"/>
    </source>
</evidence>
<dbReference type="Proteomes" id="UP000027441">
    <property type="component" value="Unassembled WGS sequence"/>
</dbReference>
<comment type="caution">
    <text evidence="1">The sequence shown here is derived from an EMBL/GenBank/DDBJ whole genome shotgun (WGS) entry which is preliminary data.</text>
</comment>
<proteinExistence type="predicted"/>